<dbReference type="HOGENOM" id="CLU_1871064_0_0_11"/>
<evidence type="ECO:0000313" key="1">
    <source>
        <dbReference type="EMBL" id="AIG78446.1"/>
    </source>
</evidence>
<gene>
    <name evidence="1" type="ORF">AJAP_28035</name>
</gene>
<protein>
    <submittedName>
        <fullName evidence="1">Uncharacterized protein</fullName>
    </submittedName>
</protein>
<dbReference type="KEGG" id="aja:AJAP_28035"/>
<dbReference type="AlphaFoldDB" id="A0A075V1A2"/>
<evidence type="ECO:0000313" key="2">
    <source>
        <dbReference type="Proteomes" id="UP000028492"/>
    </source>
</evidence>
<keyword evidence="2" id="KW-1185">Reference proteome</keyword>
<sequence length="136" mass="15668">MSAHIYAYLTATRIEFFGEGCDDYNEEHGWIDRDRSRTELHDFQSDVRPIVEWPENDPTDGGVYEGLADAVRTAFEAFEGRPFDNGNGSFYDSGEYSPVDESWTYTYAVHFRRKFLGPNGWAEERWHPTRDGGVAL</sequence>
<dbReference type="Proteomes" id="UP000028492">
    <property type="component" value="Chromosome"/>
</dbReference>
<dbReference type="STRING" id="208439.AJAP_28035"/>
<accession>A0A075V1A2</accession>
<organism evidence="1 2">
    <name type="scientific">Amycolatopsis japonica</name>
    <dbReference type="NCBI Taxonomy" id="208439"/>
    <lineage>
        <taxon>Bacteria</taxon>
        <taxon>Bacillati</taxon>
        <taxon>Actinomycetota</taxon>
        <taxon>Actinomycetes</taxon>
        <taxon>Pseudonocardiales</taxon>
        <taxon>Pseudonocardiaceae</taxon>
        <taxon>Amycolatopsis</taxon>
        <taxon>Amycolatopsis japonica group</taxon>
    </lineage>
</organism>
<dbReference type="EMBL" id="CP008953">
    <property type="protein sequence ID" value="AIG78446.1"/>
    <property type="molecule type" value="Genomic_DNA"/>
</dbReference>
<reference evidence="1 2" key="1">
    <citation type="journal article" date="2014" name="J. Biotechnol.">
        <title>Complete genome sequence of the actinobacterium Amycolatopsis japonica MG417-CF17(T) (=DSM 44213T) producing (S,S)-N,N'-ethylenediaminedisuccinic acid.</title>
        <authorList>
            <person name="Stegmann E."/>
            <person name="Albersmeier A."/>
            <person name="Spohn M."/>
            <person name="Gert H."/>
            <person name="Weber T."/>
            <person name="Wohlleben W."/>
            <person name="Kalinowski J."/>
            <person name="Ruckert C."/>
        </authorList>
    </citation>
    <scope>NUCLEOTIDE SEQUENCE [LARGE SCALE GENOMIC DNA]</scope>
    <source>
        <strain evidence="2">MG417-CF17 (DSM 44213)</strain>
    </source>
</reference>
<name>A0A075V1A2_9PSEU</name>
<dbReference type="RefSeq" id="WP_038516695.1">
    <property type="nucleotide sequence ID" value="NZ_CP008953.1"/>
</dbReference>
<proteinExistence type="predicted"/>